<dbReference type="Pfam" id="PF25425">
    <property type="entry name" value="YfjL_N"/>
    <property type="match status" value="1"/>
</dbReference>
<accession>A0ABN1ITC5</accession>
<name>A0ABN1ITC5_9CLOT</name>
<gene>
    <name evidence="3" type="ORF">GCM10008905_10030</name>
</gene>
<reference evidence="3 4" key="1">
    <citation type="journal article" date="2019" name="Int. J. Syst. Evol. Microbiol.">
        <title>The Global Catalogue of Microorganisms (GCM) 10K type strain sequencing project: providing services to taxonomists for standard genome sequencing and annotation.</title>
        <authorList>
            <consortium name="The Broad Institute Genomics Platform"/>
            <consortium name="The Broad Institute Genome Sequencing Center for Infectious Disease"/>
            <person name="Wu L."/>
            <person name="Ma J."/>
        </authorList>
    </citation>
    <scope>NUCLEOTIDE SEQUENCE [LARGE SCALE GENOMIC DNA]</scope>
    <source>
        <strain evidence="3 4">JCM 1405</strain>
    </source>
</reference>
<evidence type="ECO:0000259" key="2">
    <source>
        <dbReference type="Pfam" id="PF25425"/>
    </source>
</evidence>
<evidence type="ECO:0000313" key="4">
    <source>
        <dbReference type="Proteomes" id="UP001500339"/>
    </source>
</evidence>
<feature type="domain" description="YfjL-like N-terminal" evidence="2">
    <location>
        <begin position="8"/>
        <end position="96"/>
    </location>
</feature>
<keyword evidence="4" id="KW-1185">Reference proteome</keyword>
<dbReference type="Pfam" id="PF24911">
    <property type="entry name" value="YfjL_C"/>
    <property type="match status" value="1"/>
</dbReference>
<evidence type="ECO:0000313" key="3">
    <source>
        <dbReference type="EMBL" id="GAA0720632.1"/>
    </source>
</evidence>
<sequence>MNKIKPLKIVAGLSALVLIFGILFVTNAFVGNPISKAFANKSIKKYVEQNYSFLDLEVEKPVYNFKFSSYMARAKSKTSIDTKFSIYYKKGKVQRDDYDSYVLGMFNTIQRLSDEYSALAKSLIAKELGFEKNTTMVMYDKGEYEKGNKKLKLDMKFDRNLPMDAEVILRVDLKDNSIESIEKVLRDAHKVFLDNGCKFTKYGLYTEENDGMHVMVNDVTPAHIESGEFESLLKKAKNGEDADGIRVFIKGEEKK</sequence>
<dbReference type="InterPro" id="IPR057359">
    <property type="entry name" value="YfjL_N"/>
</dbReference>
<comment type="caution">
    <text evidence="3">The sequence shown here is derived from an EMBL/GenBank/DDBJ whole genome shotgun (WGS) entry which is preliminary data.</text>
</comment>
<evidence type="ECO:0000259" key="1">
    <source>
        <dbReference type="Pfam" id="PF24911"/>
    </source>
</evidence>
<dbReference type="EMBL" id="BAAACF010000001">
    <property type="protein sequence ID" value="GAA0720632.1"/>
    <property type="molecule type" value="Genomic_DNA"/>
</dbReference>
<protein>
    <submittedName>
        <fullName evidence="3">Uncharacterized protein</fullName>
    </submittedName>
</protein>
<dbReference type="RefSeq" id="WP_343767332.1">
    <property type="nucleotide sequence ID" value="NZ_BAAACF010000001.1"/>
</dbReference>
<feature type="domain" description="YfjL-like C-terminal" evidence="1">
    <location>
        <begin position="115"/>
        <end position="236"/>
    </location>
</feature>
<dbReference type="InterPro" id="IPR056905">
    <property type="entry name" value="YfjL_C"/>
</dbReference>
<dbReference type="Proteomes" id="UP001500339">
    <property type="component" value="Unassembled WGS sequence"/>
</dbReference>
<organism evidence="3 4">
    <name type="scientific">Clostridium malenominatum</name>
    <dbReference type="NCBI Taxonomy" id="1539"/>
    <lineage>
        <taxon>Bacteria</taxon>
        <taxon>Bacillati</taxon>
        <taxon>Bacillota</taxon>
        <taxon>Clostridia</taxon>
        <taxon>Eubacteriales</taxon>
        <taxon>Clostridiaceae</taxon>
        <taxon>Clostridium</taxon>
    </lineage>
</organism>
<proteinExistence type="predicted"/>